<proteinExistence type="predicted"/>
<evidence type="ECO:0000256" key="11">
    <source>
        <dbReference type="PROSITE-ProRule" id="PRU00024"/>
    </source>
</evidence>
<dbReference type="InterPro" id="IPR001841">
    <property type="entry name" value="Znf_RING"/>
</dbReference>
<dbReference type="SMART" id="SM00184">
    <property type="entry name" value="RING"/>
    <property type="match status" value="1"/>
</dbReference>
<dbReference type="InterPro" id="IPR003649">
    <property type="entry name" value="Bbox_C"/>
</dbReference>
<dbReference type="Proteomes" id="UP000694569">
    <property type="component" value="Unplaced"/>
</dbReference>
<evidence type="ECO:0000259" key="13">
    <source>
        <dbReference type="PROSITE" id="PS50089"/>
    </source>
</evidence>
<keyword evidence="17" id="KW-1185">Reference proteome</keyword>
<dbReference type="GO" id="GO:0045087">
    <property type="term" value="P:innate immune response"/>
    <property type="evidence" value="ECO:0007669"/>
    <property type="project" value="UniProtKB-KW"/>
</dbReference>
<dbReference type="GeneTree" id="ENSGT01030000234583"/>
<protein>
    <submittedName>
        <fullName evidence="16">Uncharacterized protein</fullName>
    </submittedName>
</protein>
<dbReference type="PROSITE" id="PS50188">
    <property type="entry name" value="B302_SPRY"/>
    <property type="match status" value="1"/>
</dbReference>
<dbReference type="InterPro" id="IPR003877">
    <property type="entry name" value="SPRY_dom"/>
</dbReference>
<evidence type="ECO:0000256" key="10">
    <source>
        <dbReference type="ARBA" id="ARBA00023054"/>
    </source>
</evidence>
<evidence type="ECO:0000313" key="16">
    <source>
        <dbReference type="Ensembl" id="ENSLLEP00000010515.1"/>
    </source>
</evidence>
<evidence type="ECO:0000256" key="4">
    <source>
        <dbReference type="ARBA" id="ARBA00022679"/>
    </source>
</evidence>
<evidence type="ECO:0000256" key="3">
    <source>
        <dbReference type="ARBA" id="ARBA00022588"/>
    </source>
</evidence>
<evidence type="ECO:0000256" key="9">
    <source>
        <dbReference type="ARBA" id="ARBA00022859"/>
    </source>
</evidence>
<dbReference type="Gene3D" id="3.30.160.60">
    <property type="entry name" value="Classic Zinc Finger"/>
    <property type="match status" value="1"/>
</dbReference>
<dbReference type="AlphaFoldDB" id="A0A8C5M8H6"/>
<keyword evidence="3" id="KW-0399">Innate immunity</keyword>
<evidence type="ECO:0000256" key="7">
    <source>
        <dbReference type="ARBA" id="ARBA00022786"/>
    </source>
</evidence>
<dbReference type="CDD" id="cd19756">
    <property type="entry name" value="Bbox2"/>
    <property type="match status" value="1"/>
</dbReference>
<keyword evidence="7" id="KW-0833">Ubl conjugation pathway</keyword>
<evidence type="ECO:0000256" key="8">
    <source>
        <dbReference type="ARBA" id="ARBA00022833"/>
    </source>
</evidence>
<dbReference type="InterPro" id="IPR013083">
    <property type="entry name" value="Znf_RING/FYVE/PHD"/>
</dbReference>
<dbReference type="GO" id="GO:0005737">
    <property type="term" value="C:cytoplasm"/>
    <property type="evidence" value="ECO:0007669"/>
    <property type="project" value="UniProtKB-SubCell"/>
</dbReference>
<dbReference type="SMART" id="SM00502">
    <property type="entry name" value="BBC"/>
    <property type="match status" value="1"/>
</dbReference>
<comment type="subcellular location">
    <subcellularLocation>
        <location evidence="1">Cytoplasm</location>
    </subcellularLocation>
</comment>
<dbReference type="OrthoDB" id="6270329at2759"/>
<organism evidence="16 17">
    <name type="scientific">Leptobrachium leishanense</name>
    <name type="common">Leishan spiny toad</name>
    <dbReference type="NCBI Taxonomy" id="445787"/>
    <lineage>
        <taxon>Eukaryota</taxon>
        <taxon>Metazoa</taxon>
        <taxon>Chordata</taxon>
        <taxon>Craniata</taxon>
        <taxon>Vertebrata</taxon>
        <taxon>Euteleostomi</taxon>
        <taxon>Amphibia</taxon>
        <taxon>Batrachia</taxon>
        <taxon>Anura</taxon>
        <taxon>Pelobatoidea</taxon>
        <taxon>Megophryidae</taxon>
        <taxon>Leptobrachium</taxon>
    </lineage>
</organism>
<dbReference type="InterPro" id="IPR018957">
    <property type="entry name" value="Znf_C3HC4_RING-type"/>
</dbReference>
<evidence type="ECO:0000256" key="12">
    <source>
        <dbReference type="SAM" id="Coils"/>
    </source>
</evidence>
<keyword evidence="2" id="KW-0963">Cytoplasm</keyword>
<evidence type="ECO:0000313" key="17">
    <source>
        <dbReference type="Proteomes" id="UP000694569"/>
    </source>
</evidence>
<accession>A0A8C5M8H6</accession>
<dbReference type="InterPro" id="IPR003879">
    <property type="entry name" value="Butyrophylin_SPRY"/>
</dbReference>
<dbReference type="SUPFAM" id="SSF49899">
    <property type="entry name" value="Concanavalin A-like lectins/glucanases"/>
    <property type="match status" value="1"/>
</dbReference>
<dbReference type="SUPFAM" id="SSF57850">
    <property type="entry name" value="RING/U-box"/>
    <property type="match status" value="1"/>
</dbReference>
<dbReference type="SMART" id="SM00589">
    <property type="entry name" value="PRY"/>
    <property type="match status" value="1"/>
</dbReference>
<dbReference type="PROSITE" id="PS50119">
    <property type="entry name" value="ZF_BBOX"/>
    <property type="match status" value="1"/>
</dbReference>
<keyword evidence="9" id="KW-0391">Immunity</keyword>
<feature type="domain" description="B box-type" evidence="14">
    <location>
        <begin position="135"/>
        <end position="176"/>
    </location>
</feature>
<dbReference type="InterPro" id="IPR001870">
    <property type="entry name" value="B30.2/SPRY"/>
</dbReference>
<dbReference type="GO" id="GO:0016740">
    <property type="term" value="F:transferase activity"/>
    <property type="evidence" value="ECO:0007669"/>
    <property type="project" value="UniProtKB-KW"/>
</dbReference>
<name>A0A8C5M8H6_9ANUR</name>
<evidence type="ECO:0000259" key="15">
    <source>
        <dbReference type="PROSITE" id="PS50188"/>
    </source>
</evidence>
<feature type="domain" description="RING-type" evidence="13">
    <location>
        <begin position="12"/>
        <end position="55"/>
    </location>
</feature>
<dbReference type="Pfam" id="PF00643">
    <property type="entry name" value="zf-B_box"/>
    <property type="match status" value="1"/>
</dbReference>
<reference evidence="16" key="2">
    <citation type="submission" date="2025-09" db="UniProtKB">
        <authorList>
            <consortium name="Ensembl"/>
        </authorList>
    </citation>
    <scope>IDENTIFICATION</scope>
</reference>
<evidence type="ECO:0000256" key="6">
    <source>
        <dbReference type="ARBA" id="ARBA00022771"/>
    </source>
</evidence>
<evidence type="ECO:0000256" key="5">
    <source>
        <dbReference type="ARBA" id="ARBA00022723"/>
    </source>
</evidence>
<dbReference type="GO" id="GO:0008270">
    <property type="term" value="F:zinc ion binding"/>
    <property type="evidence" value="ECO:0007669"/>
    <property type="project" value="UniProtKB-KW"/>
</dbReference>
<dbReference type="Pfam" id="PF00097">
    <property type="entry name" value="zf-C3HC4"/>
    <property type="match status" value="1"/>
</dbReference>
<dbReference type="PROSITE" id="PS00518">
    <property type="entry name" value="ZF_RING_1"/>
    <property type="match status" value="1"/>
</dbReference>
<feature type="coiled-coil region" evidence="12">
    <location>
        <begin position="173"/>
        <end position="218"/>
    </location>
</feature>
<dbReference type="InterPro" id="IPR043136">
    <property type="entry name" value="B30.2/SPRY_sf"/>
</dbReference>
<dbReference type="InterPro" id="IPR051051">
    <property type="entry name" value="E3_ubiq-ligase_TRIM/RNF"/>
</dbReference>
<evidence type="ECO:0000259" key="14">
    <source>
        <dbReference type="PROSITE" id="PS50119"/>
    </source>
</evidence>
<dbReference type="PANTHER" id="PTHR25465:SF41">
    <property type="entry name" value="E3 UBIQUITIN-PROTEIN LIGASE RNF135"/>
    <property type="match status" value="1"/>
</dbReference>
<dbReference type="Gene3D" id="2.60.120.920">
    <property type="match status" value="1"/>
</dbReference>
<dbReference type="SMART" id="SM00449">
    <property type="entry name" value="SPRY"/>
    <property type="match status" value="1"/>
</dbReference>
<dbReference type="Gene3D" id="4.10.830.40">
    <property type="match status" value="1"/>
</dbReference>
<feature type="domain" description="B30.2/SPRY" evidence="15">
    <location>
        <begin position="349"/>
        <end position="537"/>
    </location>
</feature>
<dbReference type="InterPro" id="IPR013320">
    <property type="entry name" value="ConA-like_dom_sf"/>
</dbReference>
<keyword evidence="5" id="KW-0479">Metal-binding</keyword>
<dbReference type="SMART" id="SM00336">
    <property type="entry name" value="BBOX"/>
    <property type="match status" value="1"/>
</dbReference>
<evidence type="ECO:0000256" key="1">
    <source>
        <dbReference type="ARBA" id="ARBA00004496"/>
    </source>
</evidence>
<keyword evidence="10 12" id="KW-0175">Coiled coil</keyword>
<keyword evidence="6 11" id="KW-0863">Zinc-finger</keyword>
<dbReference type="PANTHER" id="PTHR25465">
    <property type="entry name" value="B-BOX DOMAIN CONTAINING"/>
    <property type="match status" value="1"/>
</dbReference>
<dbReference type="InterPro" id="IPR006574">
    <property type="entry name" value="PRY"/>
</dbReference>
<dbReference type="Ensembl" id="ENSLLET00000010925.1">
    <property type="protein sequence ID" value="ENSLLEP00000010515.1"/>
    <property type="gene ID" value="ENSLLEG00000006717.1"/>
</dbReference>
<dbReference type="PROSITE" id="PS50089">
    <property type="entry name" value="ZF_RING_2"/>
    <property type="match status" value="1"/>
</dbReference>
<dbReference type="PRINTS" id="PR01407">
    <property type="entry name" value="BUTYPHLNCDUF"/>
</dbReference>
<dbReference type="CDD" id="cd12891">
    <property type="entry name" value="SPRY_PRY_C-I_2"/>
    <property type="match status" value="1"/>
</dbReference>
<dbReference type="Pfam" id="PF00622">
    <property type="entry name" value="SPRY"/>
    <property type="match status" value="1"/>
</dbReference>
<sequence>MASNHLAQELTCSICKDIHRDPVFLTCQHHVCQACITDTVDSQQGYVYSNCPVCTAEFLEDPIPSKIRKTDNIVETVHPTWPPKKDDGIYCTYCVHALVHASKTCLLCEASLCEIHLRVHCKSAEHIITKPTTSFANKKCHVHQEILKYYCTNDDTCICVSCRLDGDHKGHRVETLKEASEKKKEKLKNVLETLASDREKAEERVQSLKERRSEVEDGPSEVTEQVTDLIGHVREQLEVLEKRVLSEISRQKRQISLPFSDLIHQLEAKNKELSRKMSYIKDLCKVTDPLTVLQGQESNGTYYCYGGEGDNKVTEGTEKEVHSVGDLDVGLISATVSSELGDLVMEAKRKQKVNNSSEVLLGVNMASDMFLDVDTAGNYVTVSGDLRTVSWSEVHQCHPEMTRRFQNNQVLSIIHFSSGRHYWEVETSETGGWRVGMTYPSIERKGDHSVIGYNNKSWSLRRWNNRYSVIYDKKVIRLSHSPSCQRLGIYLDYEAGQLSFYELCSPIKPLHSFSATFTEPLHAAIGIWKNTWLRIKN</sequence>
<keyword evidence="8" id="KW-0862">Zinc</keyword>
<reference evidence="16" key="1">
    <citation type="submission" date="2025-08" db="UniProtKB">
        <authorList>
            <consortium name="Ensembl"/>
        </authorList>
    </citation>
    <scope>IDENTIFICATION</scope>
</reference>
<dbReference type="SUPFAM" id="SSF57845">
    <property type="entry name" value="B-box zinc-binding domain"/>
    <property type="match status" value="1"/>
</dbReference>
<dbReference type="InterPro" id="IPR017907">
    <property type="entry name" value="Znf_RING_CS"/>
</dbReference>
<keyword evidence="4" id="KW-0808">Transferase</keyword>
<evidence type="ECO:0000256" key="2">
    <source>
        <dbReference type="ARBA" id="ARBA00022490"/>
    </source>
</evidence>
<dbReference type="InterPro" id="IPR000315">
    <property type="entry name" value="Znf_B-box"/>
</dbReference>
<dbReference type="Gene3D" id="3.30.40.10">
    <property type="entry name" value="Zinc/RING finger domain, C3HC4 (zinc finger)"/>
    <property type="match status" value="1"/>
</dbReference>